<gene>
    <name evidence="3" type="primary">paaI</name>
    <name evidence="3" type="ORF">ENJ96_02695</name>
</gene>
<dbReference type="CDD" id="cd03443">
    <property type="entry name" value="PaaI_thioesterase"/>
    <property type="match status" value="1"/>
</dbReference>
<proteinExistence type="predicted"/>
<dbReference type="NCBIfam" id="TIGR00369">
    <property type="entry name" value="unchar_dom_1"/>
    <property type="match status" value="1"/>
</dbReference>
<accession>A0A7V5U220</accession>
<comment type="caution">
    <text evidence="3">The sequence shown here is derived from an EMBL/GenBank/DDBJ whole genome shotgun (WGS) entry which is preliminary data.</text>
</comment>
<reference evidence="3" key="1">
    <citation type="journal article" date="2020" name="mSystems">
        <title>Genome- and Community-Level Interaction Insights into Carbon Utilization and Element Cycling Functions of Hydrothermarchaeota in Hydrothermal Sediment.</title>
        <authorList>
            <person name="Zhou Z."/>
            <person name="Liu Y."/>
            <person name="Xu W."/>
            <person name="Pan J."/>
            <person name="Luo Z.H."/>
            <person name="Li M."/>
        </authorList>
    </citation>
    <scope>NUCLEOTIDE SEQUENCE [LARGE SCALE GENOMIC DNA]</scope>
    <source>
        <strain evidence="3">HyVt-533</strain>
    </source>
</reference>
<dbReference type="NCBIfam" id="TIGR02286">
    <property type="entry name" value="PaaD"/>
    <property type="match status" value="1"/>
</dbReference>
<dbReference type="SUPFAM" id="SSF54637">
    <property type="entry name" value="Thioesterase/thiol ester dehydrase-isomerase"/>
    <property type="match status" value="1"/>
</dbReference>
<protein>
    <submittedName>
        <fullName evidence="3">Hydroxyphenylacetyl-CoA thioesterase PaaI</fullName>
    </submittedName>
</protein>
<dbReference type="Pfam" id="PF03061">
    <property type="entry name" value="4HBT"/>
    <property type="match status" value="1"/>
</dbReference>
<feature type="domain" description="Thioesterase" evidence="2">
    <location>
        <begin position="57"/>
        <end position="129"/>
    </location>
</feature>
<organism evidence="3">
    <name type="scientific">Thermodesulfatator atlanticus</name>
    <dbReference type="NCBI Taxonomy" id="501497"/>
    <lineage>
        <taxon>Bacteria</taxon>
        <taxon>Pseudomonadati</taxon>
        <taxon>Thermodesulfobacteriota</taxon>
        <taxon>Thermodesulfobacteria</taxon>
        <taxon>Thermodesulfobacteriales</taxon>
        <taxon>Thermodesulfatatoraceae</taxon>
        <taxon>Thermodesulfatator</taxon>
    </lineage>
</organism>
<dbReference type="GO" id="GO:0016289">
    <property type="term" value="F:acyl-CoA hydrolase activity"/>
    <property type="evidence" value="ECO:0007669"/>
    <property type="project" value="TreeGrafter"/>
</dbReference>
<dbReference type="PANTHER" id="PTHR42856">
    <property type="entry name" value="ACYL-COENZYME A THIOESTERASE PAAI"/>
    <property type="match status" value="1"/>
</dbReference>
<dbReference type="Gene3D" id="3.10.129.10">
    <property type="entry name" value="Hotdog Thioesterase"/>
    <property type="match status" value="1"/>
</dbReference>
<keyword evidence="1" id="KW-0378">Hydrolase</keyword>
<evidence type="ECO:0000313" key="3">
    <source>
        <dbReference type="EMBL" id="HHI96737.1"/>
    </source>
</evidence>
<dbReference type="InterPro" id="IPR029069">
    <property type="entry name" value="HotDog_dom_sf"/>
</dbReference>
<evidence type="ECO:0000259" key="2">
    <source>
        <dbReference type="Pfam" id="PF03061"/>
    </source>
</evidence>
<dbReference type="EMBL" id="DROK01000077">
    <property type="protein sequence ID" value="HHI96737.1"/>
    <property type="molecule type" value="Genomic_DNA"/>
</dbReference>
<name>A0A7V5U220_9BACT</name>
<dbReference type="AlphaFoldDB" id="A0A7V5U220"/>
<dbReference type="InterPro" id="IPR003736">
    <property type="entry name" value="PAAI_dom"/>
</dbReference>
<dbReference type="Proteomes" id="UP000886101">
    <property type="component" value="Unassembled WGS sequence"/>
</dbReference>
<dbReference type="PANTHER" id="PTHR42856:SF1">
    <property type="entry name" value="ACYL-COENZYME A THIOESTERASE PAAI"/>
    <property type="match status" value="1"/>
</dbReference>
<dbReference type="InterPro" id="IPR006683">
    <property type="entry name" value="Thioestr_dom"/>
</dbReference>
<dbReference type="InterPro" id="IPR011973">
    <property type="entry name" value="PaaD"/>
</dbReference>
<sequence length="149" mass="16202">MKLPEDPQARAEAIAAFMRIHDQLAVEYDLKLEKVGPGLAEVSLTVQEKMLNAVRLCHGGVIFALADFAFAVAANSHGQVAVALSAHISYPAPARPGDRLIATAREVARTRRTGLYQVEVRREDGTLVALFTGNVFVRDDSLADWMAKS</sequence>
<dbReference type="InterPro" id="IPR052723">
    <property type="entry name" value="Acyl-CoA_thioesterase_PaaI"/>
</dbReference>
<evidence type="ECO:0000256" key="1">
    <source>
        <dbReference type="ARBA" id="ARBA00022801"/>
    </source>
</evidence>